<feature type="domain" description="Solute-binding protein family 5" evidence="3">
    <location>
        <begin position="108"/>
        <end position="450"/>
    </location>
</feature>
<dbReference type="OrthoDB" id="9803988at2"/>
<evidence type="ECO:0000313" key="5">
    <source>
        <dbReference type="Proteomes" id="UP000199473"/>
    </source>
</evidence>
<accession>A0A1I4EXN5</accession>
<evidence type="ECO:0000256" key="2">
    <source>
        <dbReference type="ARBA" id="ARBA00005695"/>
    </source>
</evidence>
<dbReference type="Gene3D" id="3.90.76.10">
    <property type="entry name" value="Dipeptide-binding Protein, Domain 1"/>
    <property type="match status" value="1"/>
</dbReference>
<dbReference type="PIRSF" id="PIRSF002741">
    <property type="entry name" value="MppA"/>
    <property type="match status" value="1"/>
</dbReference>
<dbReference type="PANTHER" id="PTHR30290">
    <property type="entry name" value="PERIPLASMIC BINDING COMPONENT OF ABC TRANSPORTER"/>
    <property type="match status" value="1"/>
</dbReference>
<protein>
    <submittedName>
        <fullName evidence="4">Peptide/nickel transport system substrate-binding protein</fullName>
    </submittedName>
</protein>
<dbReference type="CDD" id="cd08503">
    <property type="entry name" value="PBP2_NikA_DppA_OppA_like_17"/>
    <property type="match status" value="1"/>
</dbReference>
<comment type="subcellular location">
    <subcellularLocation>
        <location evidence="1">Periplasm</location>
    </subcellularLocation>
</comment>
<dbReference type="InterPro" id="IPR030678">
    <property type="entry name" value="Peptide/Ni-bd"/>
</dbReference>
<dbReference type="GO" id="GO:1904680">
    <property type="term" value="F:peptide transmembrane transporter activity"/>
    <property type="evidence" value="ECO:0007669"/>
    <property type="project" value="TreeGrafter"/>
</dbReference>
<evidence type="ECO:0000259" key="3">
    <source>
        <dbReference type="Pfam" id="PF00496"/>
    </source>
</evidence>
<sequence>MASNELELLGQADQARVLDAVRRGATRRDLLGMLGAGGMAAATAGGIFGAAKEAVAQTPRRGGRIRVSGTSTSTADTLDPAKQSLSTDYARCNMFYDGLTTFDGSLTPRPALAESWQQEGAKVWTFKLRRGVTFHDGKPLTAEDVVFSLNRHKDPATASRARSLAMPMTEIVATAPDEVRITLDSPNADLPVVLATFHFHIIKAGTTDFSTAIGTGAFTCREFQPGVRSIAQRNPNYWQAGKGHLDEVEFIGIPDEQARVNALLSGDVQLIAGVDPRSVRRITQAQGHGVFETKSGYYTNLVMRLDMSPASNTDFVLAMKFMFDREQMRTAILRNYGVVGNDQPIDPTNRFFFPGLPQRPFDLDRARFHFQRSGVGSTSLPVVCSPAAPNSVDMAQVMQQTGARIGMNLEVRRVPSDGYWSNHWFKHPIGFGAINPRPSADILLTLFFKSDAAWNESAWRNPQFDQLLSAARAETDEAKRRQMYADMQVMIHNESGIGIPVFQSMLDGHVSRLRGLSPIPVGNLMGFDFAKHVWLEG</sequence>
<dbReference type="STRING" id="1123062.SAMN02745775_11925"/>
<keyword evidence="5" id="KW-1185">Reference proteome</keyword>
<organism evidence="4 5">
    <name type="scientific">Falsiroseomonas stagni DSM 19981</name>
    <dbReference type="NCBI Taxonomy" id="1123062"/>
    <lineage>
        <taxon>Bacteria</taxon>
        <taxon>Pseudomonadati</taxon>
        <taxon>Pseudomonadota</taxon>
        <taxon>Alphaproteobacteria</taxon>
        <taxon>Acetobacterales</taxon>
        <taxon>Roseomonadaceae</taxon>
        <taxon>Falsiroseomonas</taxon>
    </lineage>
</organism>
<dbReference type="Proteomes" id="UP000199473">
    <property type="component" value="Unassembled WGS sequence"/>
</dbReference>
<dbReference type="InterPro" id="IPR006311">
    <property type="entry name" value="TAT_signal"/>
</dbReference>
<dbReference type="InterPro" id="IPR000914">
    <property type="entry name" value="SBP_5_dom"/>
</dbReference>
<dbReference type="Gene3D" id="3.10.105.10">
    <property type="entry name" value="Dipeptide-binding Protein, Domain 3"/>
    <property type="match status" value="1"/>
</dbReference>
<dbReference type="InterPro" id="IPR039424">
    <property type="entry name" value="SBP_5"/>
</dbReference>
<dbReference type="GO" id="GO:0030288">
    <property type="term" value="C:outer membrane-bounded periplasmic space"/>
    <property type="evidence" value="ECO:0007669"/>
    <property type="project" value="UniProtKB-ARBA"/>
</dbReference>
<dbReference type="RefSeq" id="WP_092963106.1">
    <property type="nucleotide sequence ID" value="NZ_FOSQ01000019.1"/>
</dbReference>
<proteinExistence type="inferred from homology"/>
<name>A0A1I4EXN5_9PROT</name>
<evidence type="ECO:0000313" key="4">
    <source>
        <dbReference type="EMBL" id="SFL09296.1"/>
    </source>
</evidence>
<dbReference type="GO" id="GO:0015833">
    <property type="term" value="P:peptide transport"/>
    <property type="evidence" value="ECO:0007669"/>
    <property type="project" value="TreeGrafter"/>
</dbReference>
<dbReference type="AlphaFoldDB" id="A0A1I4EXN5"/>
<dbReference type="Pfam" id="PF00496">
    <property type="entry name" value="SBP_bac_5"/>
    <property type="match status" value="1"/>
</dbReference>
<dbReference type="GO" id="GO:0043190">
    <property type="term" value="C:ATP-binding cassette (ABC) transporter complex"/>
    <property type="evidence" value="ECO:0007669"/>
    <property type="project" value="InterPro"/>
</dbReference>
<evidence type="ECO:0000256" key="1">
    <source>
        <dbReference type="ARBA" id="ARBA00004418"/>
    </source>
</evidence>
<dbReference type="EMBL" id="FOSQ01000019">
    <property type="protein sequence ID" value="SFL09296.1"/>
    <property type="molecule type" value="Genomic_DNA"/>
</dbReference>
<gene>
    <name evidence="4" type="ORF">SAMN02745775_11925</name>
</gene>
<dbReference type="SUPFAM" id="SSF53850">
    <property type="entry name" value="Periplasmic binding protein-like II"/>
    <property type="match status" value="1"/>
</dbReference>
<comment type="similarity">
    <text evidence="2">Belongs to the bacterial solute-binding protein 5 family.</text>
</comment>
<dbReference type="PROSITE" id="PS51318">
    <property type="entry name" value="TAT"/>
    <property type="match status" value="1"/>
</dbReference>
<reference evidence="4 5" key="1">
    <citation type="submission" date="2016-10" db="EMBL/GenBank/DDBJ databases">
        <authorList>
            <person name="de Groot N.N."/>
        </authorList>
    </citation>
    <scope>NUCLEOTIDE SEQUENCE [LARGE SCALE GENOMIC DNA]</scope>
    <source>
        <strain evidence="4 5">DSM 19981</strain>
    </source>
</reference>
<dbReference type="Gene3D" id="3.40.190.10">
    <property type="entry name" value="Periplasmic binding protein-like II"/>
    <property type="match status" value="1"/>
</dbReference>